<accession>A0ABX3ZG28</accession>
<dbReference type="Proteomes" id="UP000196594">
    <property type="component" value="Unassembled WGS sequence"/>
</dbReference>
<evidence type="ECO:0000313" key="1">
    <source>
        <dbReference type="EMBL" id="OUZ38254.1"/>
    </source>
</evidence>
<sequence>MILEELDTILELSYRLLEDQSLILEQTFLLLETPCYIRTFRFILAHPASLLENATPPKQQKTAAQFQSLSAVLKLENQAN</sequence>
<gene>
    <name evidence="1" type="ORF">CBM15_14320</name>
</gene>
<reference evidence="1 2" key="1">
    <citation type="journal article" date="2017" name="Int. J. Syst. Evol. Microbiol.">
        <title>Solibacillus kalamii sp. nov., isolated from a high-efficiency particulate arrestance filter system used in the International Space Station.</title>
        <authorList>
            <person name="Checinska Sielaff A."/>
            <person name="Kumar R.M."/>
            <person name="Pal D."/>
            <person name="Mayilraj S."/>
            <person name="Venkateswaran K."/>
        </authorList>
    </citation>
    <scope>NUCLEOTIDE SEQUENCE [LARGE SCALE GENOMIC DNA]</scope>
    <source>
        <strain evidence="1 2">ISSFR-015</strain>
    </source>
</reference>
<dbReference type="RefSeq" id="WP_087618044.1">
    <property type="nucleotide sequence ID" value="NZ_JAFBEY010000015.1"/>
</dbReference>
<protein>
    <submittedName>
        <fullName evidence="1">Uncharacterized protein</fullName>
    </submittedName>
</protein>
<organism evidence="1 2">
    <name type="scientific">Solibacillus kalamii</name>
    <dbReference type="NCBI Taxonomy" id="1748298"/>
    <lineage>
        <taxon>Bacteria</taxon>
        <taxon>Bacillati</taxon>
        <taxon>Bacillota</taxon>
        <taxon>Bacilli</taxon>
        <taxon>Bacillales</taxon>
        <taxon>Caryophanaceae</taxon>
        <taxon>Solibacillus</taxon>
    </lineage>
</organism>
<dbReference type="EMBL" id="NHNT01000010">
    <property type="protein sequence ID" value="OUZ38254.1"/>
    <property type="molecule type" value="Genomic_DNA"/>
</dbReference>
<comment type="caution">
    <text evidence="1">The sequence shown here is derived from an EMBL/GenBank/DDBJ whole genome shotgun (WGS) entry which is preliminary data.</text>
</comment>
<evidence type="ECO:0000313" key="2">
    <source>
        <dbReference type="Proteomes" id="UP000196594"/>
    </source>
</evidence>
<proteinExistence type="predicted"/>
<keyword evidence="2" id="KW-1185">Reference proteome</keyword>
<name>A0ABX3ZG28_9BACL</name>